<accession>A0A2S9TCP1</accession>
<dbReference type="InterPro" id="IPR036163">
    <property type="entry name" value="HMA_dom_sf"/>
</dbReference>
<dbReference type="Proteomes" id="UP000239151">
    <property type="component" value="Unassembled WGS sequence"/>
</dbReference>
<gene>
    <name evidence="2" type="ORF">CJ670_07430</name>
</gene>
<feature type="domain" description="HMA" evidence="1">
    <location>
        <begin position="4"/>
        <end position="62"/>
    </location>
</feature>
<evidence type="ECO:0000313" key="2">
    <source>
        <dbReference type="EMBL" id="PRM96587.1"/>
    </source>
</evidence>
<protein>
    <submittedName>
        <fullName evidence="2">Heavy metal transporter</fullName>
    </submittedName>
</protein>
<dbReference type="AlphaFoldDB" id="A0A2S9TCP1"/>
<evidence type="ECO:0000259" key="1">
    <source>
        <dbReference type="Pfam" id="PF00403"/>
    </source>
</evidence>
<evidence type="ECO:0000313" key="3">
    <source>
        <dbReference type="Proteomes" id="UP000239151"/>
    </source>
</evidence>
<dbReference type="GO" id="GO:0046872">
    <property type="term" value="F:metal ion binding"/>
    <property type="evidence" value="ECO:0007669"/>
    <property type="project" value="InterPro"/>
</dbReference>
<dbReference type="SUPFAM" id="SSF55008">
    <property type="entry name" value="HMA, heavy metal-associated domain"/>
    <property type="match status" value="1"/>
</dbReference>
<dbReference type="EMBL" id="NXGI01000017">
    <property type="protein sequence ID" value="PRM96587.1"/>
    <property type="molecule type" value="Genomic_DNA"/>
</dbReference>
<dbReference type="Gene3D" id="3.30.70.100">
    <property type="match status" value="1"/>
</dbReference>
<dbReference type="InterPro" id="IPR006121">
    <property type="entry name" value="HMA_dom"/>
</dbReference>
<proteinExistence type="predicted"/>
<dbReference type="Pfam" id="PF00403">
    <property type="entry name" value="HMA"/>
    <property type="match status" value="1"/>
</dbReference>
<name>A0A2S9TCP1_9BACT</name>
<comment type="caution">
    <text evidence="2">The sequence shown here is derived from an EMBL/GenBank/DDBJ whole genome shotgun (WGS) entry which is preliminary data.</text>
</comment>
<organism evidence="2 3">
    <name type="scientific">Aliarcobacter cryaerophilus</name>
    <dbReference type="NCBI Taxonomy" id="28198"/>
    <lineage>
        <taxon>Bacteria</taxon>
        <taxon>Pseudomonadati</taxon>
        <taxon>Campylobacterota</taxon>
        <taxon>Epsilonproteobacteria</taxon>
        <taxon>Campylobacterales</taxon>
        <taxon>Arcobacteraceae</taxon>
        <taxon>Aliarcobacter</taxon>
    </lineage>
</organism>
<reference evidence="2 3" key="1">
    <citation type="submission" date="2017-09" db="EMBL/GenBank/DDBJ databases">
        <title>Reassesment of A. cryaerophilus.</title>
        <authorList>
            <person name="Perez-Cataluna A."/>
            <person name="Collado L."/>
            <person name="Salgado O."/>
            <person name="Lefinanco V."/>
            <person name="Figueras M.J."/>
        </authorList>
    </citation>
    <scope>NUCLEOTIDE SEQUENCE [LARGE SCALE GENOMIC DNA]</scope>
    <source>
        <strain evidence="2 3">LMG 9065</strain>
    </source>
</reference>
<sequence length="98" mass="10862">MKQTFEVHNVKCSGCANTLTKSLKDEFGNIEVDLSVNPRKITLDIEDNKIEELKLKLRSLGYPLTNDELSGFEKATTTAKSFVSCAIGKIDVALNKKN</sequence>